<reference evidence="1" key="1">
    <citation type="journal article" date="2015" name="Nature">
        <title>Complex archaea that bridge the gap between prokaryotes and eukaryotes.</title>
        <authorList>
            <person name="Spang A."/>
            <person name="Saw J.H."/>
            <person name="Jorgensen S.L."/>
            <person name="Zaremba-Niedzwiedzka K."/>
            <person name="Martijn J."/>
            <person name="Lind A.E."/>
            <person name="van Eijk R."/>
            <person name="Schleper C."/>
            <person name="Guy L."/>
            <person name="Ettema T.J."/>
        </authorList>
    </citation>
    <scope>NUCLEOTIDE SEQUENCE</scope>
</reference>
<dbReference type="EMBL" id="LAZR01000262">
    <property type="protein sequence ID" value="KKN78494.1"/>
    <property type="molecule type" value="Genomic_DNA"/>
</dbReference>
<protein>
    <submittedName>
        <fullName evidence="1">Uncharacterized protein</fullName>
    </submittedName>
</protein>
<organism evidence="1">
    <name type="scientific">marine sediment metagenome</name>
    <dbReference type="NCBI Taxonomy" id="412755"/>
    <lineage>
        <taxon>unclassified sequences</taxon>
        <taxon>metagenomes</taxon>
        <taxon>ecological metagenomes</taxon>
    </lineage>
</organism>
<gene>
    <name evidence="1" type="ORF">LCGC14_0350260</name>
</gene>
<sequence>MKNNSTECDFLDKYNVNAASIGKGLVTLEDGTVCPEADLCLDYCPYKKCVLIKGKKKGGIR</sequence>
<dbReference type="AlphaFoldDB" id="A0A0F9TGV8"/>
<accession>A0A0F9TGV8</accession>
<evidence type="ECO:0000313" key="1">
    <source>
        <dbReference type="EMBL" id="KKN78494.1"/>
    </source>
</evidence>
<proteinExistence type="predicted"/>
<comment type="caution">
    <text evidence="1">The sequence shown here is derived from an EMBL/GenBank/DDBJ whole genome shotgun (WGS) entry which is preliminary data.</text>
</comment>
<name>A0A0F9TGV8_9ZZZZ</name>